<evidence type="ECO:0000256" key="5">
    <source>
        <dbReference type="ARBA" id="ARBA00022454"/>
    </source>
</evidence>
<evidence type="ECO:0000313" key="11">
    <source>
        <dbReference type="Proteomes" id="UP001652624"/>
    </source>
</evidence>
<keyword evidence="11" id="KW-1185">Reference proteome</keyword>
<evidence type="ECO:0000313" key="12">
    <source>
        <dbReference type="RefSeq" id="XP_060040077.1"/>
    </source>
</evidence>
<dbReference type="InterPro" id="IPR025214">
    <property type="entry name" value="CENP-U"/>
</dbReference>
<feature type="compositionally biased region" description="Basic and acidic residues" evidence="10">
    <location>
        <begin position="27"/>
        <end position="40"/>
    </location>
</feature>
<reference evidence="12" key="2">
    <citation type="submission" date="2025-08" db="UniProtKB">
        <authorList>
            <consortium name="RefSeq"/>
        </authorList>
    </citation>
    <scope>IDENTIFICATION</scope>
</reference>
<feature type="region of interest" description="Disordered" evidence="10">
    <location>
        <begin position="1"/>
        <end position="41"/>
    </location>
</feature>
<evidence type="ECO:0000256" key="2">
    <source>
        <dbReference type="ARBA" id="ARBA00004584"/>
    </source>
</evidence>
<reference evidence="11" key="1">
    <citation type="submission" date="2025-05" db="UniProtKB">
        <authorList>
            <consortium name="RefSeq"/>
        </authorList>
    </citation>
    <scope>NUCLEOTIDE SEQUENCE [LARGE SCALE GENOMIC DNA]</scope>
</reference>
<dbReference type="Pfam" id="PF13097">
    <property type="entry name" value="CENP-U"/>
    <property type="match status" value="1"/>
</dbReference>
<proteinExistence type="inferred from homology"/>
<comment type="similarity">
    <text evidence="3">Belongs to the CENP-U/AME1 family.</text>
</comment>
<comment type="subcellular location">
    <subcellularLocation>
        <location evidence="2">Chromosome</location>
        <location evidence="2">Centromere</location>
    </subcellularLocation>
    <subcellularLocation>
        <location evidence="1">Nucleus</location>
    </subcellularLocation>
</comment>
<dbReference type="PANTHER" id="PTHR32222:SF1">
    <property type="entry name" value="CENTROMERE PROTEIN U"/>
    <property type="match status" value="1"/>
</dbReference>
<accession>A0ABM3WU47</accession>
<evidence type="ECO:0000256" key="7">
    <source>
        <dbReference type="ARBA" id="ARBA00023242"/>
    </source>
</evidence>
<evidence type="ECO:0000256" key="4">
    <source>
        <dbReference type="ARBA" id="ARBA00016402"/>
    </source>
</evidence>
<keyword evidence="7" id="KW-0539">Nucleus</keyword>
<evidence type="ECO:0000256" key="3">
    <source>
        <dbReference type="ARBA" id="ARBA00010440"/>
    </source>
</evidence>
<feature type="region of interest" description="Disordered" evidence="10">
    <location>
        <begin position="83"/>
        <end position="216"/>
    </location>
</feature>
<evidence type="ECO:0000256" key="9">
    <source>
        <dbReference type="ARBA" id="ARBA00031456"/>
    </source>
</evidence>
<dbReference type="PANTHER" id="PTHR32222">
    <property type="entry name" value="CENTROMERE PROTEIN U"/>
    <property type="match status" value="1"/>
</dbReference>
<dbReference type="GeneID" id="103108720"/>
<protein>
    <recommendedName>
        <fullName evidence="4">Centromere protein U</fullName>
    </recommendedName>
    <alternativeName>
        <fullName evidence="9">MLF1-interacting protein</fullName>
    </alternativeName>
</protein>
<name>A0ABM3WU47_ERIEU</name>
<evidence type="ECO:0000256" key="8">
    <source>
        <dbReference type="ARBA" id="ARBA00023328"/>
    </source>
</evidence>
<keyword evidence="6" id="KW-0175">Coiled coil</keyword>
<feature type="compositionally biased region" description="Polar residues" evidence="10">
    <location>
        <begin position="145"/>
        <end position="160"/>
    </location>
</feature>
<keyword evidence="8" id="KW-0137">Centromere</keyword>
<keyword evidence="5" id="KW-0158">Chromosome</keyword>
<dbReference type="Proteomes" id="UP001652624">
    <property type="component" value="Chromosome 2"/>
</dbReference>
<feature type="compositionally biased region" description="Basic and acidic residues" evidence="10">
    <location>
        <begin position="126"/>
        <end position="144"/>
    </location>
</feature>
<sequence>MAPQRRVRSPGLRGARTPKKTLGRTYTMEDKDDPKHKPIDVFDFSDMSDISSIGRLGENEEPFEIFDPPLHSTAIDADEVISGLSIHSTPQGKDAKRSLDTSEIESSDSESVTISAKKRKKPKPTINDKSETDKESDVRRKVNTDKITTQDEATPATASSELPEDPAKSVTPQKRVPHSAEPSTGKETLTRESQPNIQKKEKLFHGKKKKSKNKNSGTSDYVHIWCLKKKKTSDITELDVVLSTFEKICLEYKQEVKSEVCKEAISKFHSNIKEELIKMLKEVQMVKTLQRKNTKVISDINKKRQRLIEVQDEVLWLEPQLKQLQVKYEELKERKSALRNAAYFLSNLRQLHQDYSNVQEKKPKVKEMYDSSSLPALLFQARTLLGAENHLQNINQQLEKLLAQD</sequence>
<evidence type="ECO:0000256" key="1">
    <source>
        <dbReference type="ARBA" id="ARBA00004123"/>
    </source>
</evidence>
<feature type="compositionally biased region" description="Polar residues" evidence="10">
    <location>
        <begin position="181"/>
        <end position="197"/>
    </location>
</feature>
<organism evidence="11 12">
    <name type="scientific">Erinaceus europaeus</name>
    <name type="common">Western European hedgehog</name>
    <dbReference type="NCBI Taxonomy" id="9365"/>
    <lineage>
        <taxon>Eukaryota</taxon>
        <taxon>Metazoa</taxon>
        <taxon>Chordata</taxon>
        <taxon>Craniata</taxon>
        <taxon>Vertebrata</taxon>
        <taxon>Euteleostomi</taxon>
        <taxon>Mammalia</taxon>
        <taxon>Eutheria</taxon>
        <taxon>Laurasiatheria</taxon>
        <taxon>Eulipotyphla</taxon>
        <taxon>Erinaceidae</taxon>
        <taxon>Erinaceinae</taxon>
        <taxon>Erinaceus</taxon>
    </lineage>
</organism>
<evidence type="ECO:0000256" key="10">
    <source>
        <dbReference type="SAM" id="MobiDB-lite"/>
    </source>
</evidence>
<dbReference type="RefSeq" id="XP_060040077.1">
    <property type="nucleotide sequence ID" value="XM_060184094.1"/>
</dbReference>
<evidence type="ECO:0000256" key="6">
    <source>
        <dbReference type="ARBA" id="ARBA00023054"/>
    </source>
</evidence>
<gene>
    <name evidence="12" type="primary">CENPU</name>
</gene>